<evidence type="ECO:0000256" key="3">
    <source>
        <dbReference type="SAM" id="MobiDB-lite"/>
    </source>
</evidence>
<evidence type="ECO:0000256" key="1">
    <source>
        <dbReference type="ARBA" id="ARBA00007920"/>
    </source>
</evidence>
<feature type="transmembrane region" description="Helical" evidence="4">
    <location>
        <begin position="272"/>
        <end position="295"/>
    </location>
</feature>
<dbReference type="InterPro" id="IPR007751">
    <property type="entry name" value="DUF676_lipase-like"/>
</dbReference>
<feature type="region of interest" description="Disordered" evidence="3">
    <location>
        <begin position="344"/>
        <end position="371"/>
    </location>
</feature>
<dbReference type="AlphaFoldDB" id="A0A0U5GAN7"/>
<name>A0A0U5GAN7_ASPCI</name>
<feature type="domain" description="DUF676" evidence="5">
    <location>
        <begin position="13"/>
        <end position="212"/>
    </location>
</feature>
<dbReference type="EMBL" id="CDMC01000009">
    <property type="protein sequence ID" value="CEL07480.1"/>
    <property type="molecule type" value="Genomic_DNA"/>
</dbReference>
<dbReference type="Proteomes" id="UP000054771">
    <property type="component" value="Unassembled WGS sequence"/>
</dbReference>
<organism evidence="6 7">
    <name type="scientific">Aspergillus calidoustus</name>
    <dbReference type="NCBI Taxonomy" id="454130"/>
    <lineage>
        <taxon>Eukaryota</taxon>
        <taxon>Fungi</taxon>
        <taxon>Dikarya</taxon>
        <taxon>Ascomycota</taxon>
        <taxon>Pezizomycotina</taxon>
        <taxon>Eurotiomycetes</taxon>
        <taxon>Eurotiomycetidae</taxon>
        <taxon>Eurotiales</taxon>
        <taxon>Aspergillaceae</taxon>
        <taxon>Aspergillus</taxon>
        <taxon>Aspergillus subgen. Nidulantes</taxon>
    </lineage>
</organism>
<protein>
    <recommendedName>
        <fullName evidence="5">DUF676 domain-containing protein</fullName>
    </recommendedName>
</protein>
<proteinExistence type="inferred from homology"/>
<keyword evidence="7" id="KW-1185">Reference proteome</keyword>
<dbReference type="GO" id="GO:0047372">
    <property type="term" value="F:monoacylglycerol lipase activity"/>
    <property type="evidence" value="ECO:0007669"/>
    <property type="project" value="TreeGrafter"/>
</dbReference>
<dbReference type="PANTHER" id="PTHR12482">
    <property type="entry name" value="LIPASE ROG1-RELATED-RELATED"/>
    <property type="match status" value="1"/>
</dbReference>
<evidence type="ECO:0000259" key="5">
    <source>
        <dbReference type="Pfam" id="PF05057"/>
    </source>
</evidence>
<dbReference type="OrthoDB" id="273452at2759"/>
<dbReference type="STRING" id="454130.A0A0U5GAN7"/>
<keyword evidence="4" id="KW-1133">Transmembrane helix</keyword>
<dbReference type="FunFam" id="3.40.50.1820:FF:000223">
    <property type="entry name" value="Lipase/serine esterase"/>
    <property type="match status" value="1"/>
</dbReference>
<sequence length="468" mass="52754">MEPDRDQAAAPAKADHLCVLVHGLWGNPAHMNFIASRLRERYDEDRLYILAAEKNTGNLTYDGVEVCGERLAHEIEETLERLEKDGHKIKKLSVVGYSLGGLIARYALGLLYSQGWLDKLEPTNFTTFASPHLGVRAPVRGAQNLFFNGLGSRTVSLSGQHLFLTDKFRDSGKPLLRVLAEPDSIFIQGLSKFKNRCVYGNVVNDRTTPFYTTIFTSVDHFQGLEDLNINYVEGYGSVIVDPDLYTLPSPEKPKLPFFARVKENIRCFFRKIPFWLLFTVVLIIAVPIFLVYAVVQTFRSRDRLRAHEKHSGTIFKRYRVPVAVKRVRTAMDEVFENAAARQDPDYLSGSSVPSDIESQPESPVGKTKTVEDAPGITSTAENSAEQPEGLAQVATYATANEAQKPTLALTPDQFSMIKSLNRVGFRKYPVYIHNHRHTHAAIVVRMDKEGFEEGHTVIKHWLDNEFEL</sequence>
<dbReference type="GO" id="GO:0004622">
    <property type="term" value="F:phosphatidylcholine lysophospholipase activity"/>
    <property type="evidence" value="ECO:0007669"/>
    <property type="project" value="TreeGrafter"/>
</dbReference>
<accession>A0A0U5GAN7</accession>
<comment type="similarity">
    <text evidence="1">Belongs to the putative lipase ROG1 family.</text>
</comment>
<dbReference type="GO" id="GO:0016042">
    <property type="term" value="P:lipid catabolic process"/>
    <property type="evidence" value="ECO:0007669"/>
    <property type="project" value="UniProtKB-KW"/>
</dbReference>
<keyword evidence="4" id="KW-0472">Membrane</keyword>
<keyword evidence="4" id="KW-0812">Transmembrane</keyword>
<keyword evidence="2" id="KW-0443">Lipid metabolism</keyword>
<feature type="compositionally biased region" description="Polar residues" evidence="3">
    <location>
        <begin position="348"/>
        <end position="361"/>
    </location>
</feature>
<reference evidence="7" key="1">
    <citation type="journal article" date="2016" name="Genome Announc.">
        <title>Draft genome sequences of fungus Aspergillus calidoustus.</title>
        <authorList>
            <person name="Horn F."/>
            <person name="Linde J."/>
            <person name="Mattern D.J."/>
            <person name="Walther G."/>
            <person name="Guthke R."/>
            <person name="Scherlach K."/>
            <person name="Martin K."/>
            <person name="Brakhage A.A."/>
            <person name="Petzke L."/>
            <person name="Valiante V."/>
        </authorList>
    </citation>
    <scope>NUCLEOTIDE SEQUENCE [LARGE SCALE GENOMIC DNA]</scope>
    <source>
        <strain evidence="7">SF006504</strain>
    </source>
</reference>
<evidence type="ECO:0000313" key="7">
    <source>
        <dbReference type="Proteomes" id="UP000054771"/>
    </source>
</evidence>
<dbReference type="InterPro" id="IPR044294">
    <property type="entry name" value="Lipase-like"/>
</dbReference>
<evidence type="ECO:0000256" key="4">
    <source>
        <dbReference type="SAM" id="Phobius"/>
    </source>
</evidence>
<dbReference type="SUPFAM" id="SSF53474">
    <property type="entry name" value="alpha/beta-Hydrolases"/>
    <property type="match status" value="1"/>
</dbReference>
<evidence type="ECO:0000256" key="2">
    <source>
        <dbReference type="ARBA" id="ARBA00022963"/>
    </source>
</evidence>
<evidence type="ECO:0000313" key="6">
    <source>
        <dbReference type="EMBL" id="CEL07480.1"/>
    </source>
</evidence>
<dbReference type="Pfam" id="PF05057">
    <property type="entry name" value="DUF676"/>
    <property type="match status" value="1"/>
</dbReference>
<gene>
    <name evidence="6" type="ORF">ASPCAL10637</name>
</gene>
<dbReference type="Gene3D" id="3.40.50.1820">
    <property type="entry name" value="alpha/beta hydrolase"/>
    <property type="match status" value="1"/>
</dbReference>
<keyword evidence="2" id="KW-0442">Lipid degradation</keyword>
<dbReference type="OMA" id="FCTPHVG"/>
<dbReference type="GO" id="GO:0005811">
    <property type="term" value="C:lipid droplet"/>
    <property type="evidence" value="ECO:0007669"/>
    <property type="project" value="TreeGrafter"/>
</dbReference>
<dbReference type="PANTHER" id="PTHR12482:SF65">
    <property type="entry name" value="ESTERASE, PUTATIVE (AFU_ORTHOLOGUE AFUA_3G12320)-RELATED"/>
    <property type="match status" value="1"/>
</dbReference>
<dbReference type="InterPro" id="IPR029058">
    <property type="entry name" value="AB_hydrolase_fold"/>
</dbReference>